<feature type="transmembrane region" description="Helical" evidence="1">
    <location>
        <begin position="63"/>
        <end position="85"/>
    </location>
</feature>
<dbReference type="EMBL" id="VITN01000018">
    <property type="protein sequence ID" value="TWB13990.1"/>
    <property type="molecule type" value="Genomic_DNA"/>
</dbReference>
<evidence type="ECO:0000313" key="2">
    <source>
        <dbReference type="EMBL" id="TWB13990.1"/>
    </source>
</evidence>
<proteinExistence type="predicted"/>
<keyword evidence="1" id="KW-0472">Membrane</keyword>
<name>A0A560EX80_9PROT</name>
<feature type="transmembrane region" description="Helical" evidence="1">
    <location>
        <begin position="28"/>
        <end position="51"/>
    </location>
</feature>
<evidence type="ECO:0000256" key="1">
    <source>
        <dbReference type="SAM" id="Phobius"/>
    </source>
</evidence>
<evidence type="ECO:0000313" key="3">
    <source>
        <dbReference type="Proteomes" id="UP000319859"/>
    </source>
</evidence>
<gene>
    <name evidence="2" type="ORF">FBZ89_11841</name>
</gene>
<reference evidence="2 3" key="1">
    <citation type="submission" date="2019-06" db="EMBL/GenBank/DDBJ databases">
        <title>Genomic Encyclopedia of Type Strains, Phase IV (KMG-V): Genome sequencing to study the core and pangenomes of soil and plant-associated prokaryotes.</title>
        <authorList>
            <person name="Whitman W."/>
        </authorList>
    </citation>
    <scope>NUCLEOTIDE SEQUENCE [LARGE SCALE GENOMIC DNA]</scope>
    <source>
        <strain evidence="2 3">BR 11880</strain>
    </source>
</reference>
<dbReference type="Proteomes" id="UP000319859">
    <property type="component" value="Unassembled WGS sequence"/>
</dbReference>
<keyword evidence="1" id="KW-1133">Transmembrane helix</keyword>
<organism evidence="2 3">
    <name type="scientific">Nitrospirillum amazonense</name>
    <dbReference type="NCBI Taxonomy" id="28077"/>
    <lineage>
        <taxon>Bacteria</taxon>
        <taxon>Pseudomonadati</taxon>
        <taxon>Pseudomonadota</taxon>
        <taxon>Alphaproteobacteria</taxon>
        <taxon>Rhodospirillales</taxon>
        <taxon>Azospirillaceae</taxon>
        <taxon>Nitrospirillum</taxon>
    </lineage>
</organism>
<dbReference type="AlphaFoldDB" id="A0A560EX80"/>
<dbReference type="RefSeq" id="WP_145752456.1">
    <property type="nucleotide sequence ID" value="NZ_VITN01000018.1"/>
</dbReference>
<protein>
    <submittedName>
        <fullName evidence="2">Uncharacterized protein</fullName>
    </submittedName>
</protein>
<comment type="caution">
    <text evidence="2">The sequence shown here is derived from an EMBL/GenBank/DDBJ whole genome shotgun (WGS) entry which is preliminary data.</text>
</comment>
<keyword evidence="1" id="KW-0812">Transmembrane</keyword>
<dbReference type="OrthoDB" id="9906704at2"/>
<accession>A0A560EX80</accession>
<sequence>MQLLFCVGLGVVLGLVCGRIVNGQPGFFTVEALLGAIGAVMGAFFFGGLGVPASAPVFLHTMLFATFGAVAAMITLYAILMAVYWGSTLLREYEEEEGDTDPPPAEALPVATPLAAGARQMETTISL</sequence>